<sequence>MAPSVSPRSKDEVPPGHRREPHSSAHNSNSDPQAARSYNIQGTTSTIVNGDFSGVQFNGTTNGYHCVHNSVSTVPQHHHTNSPRPQSTWHEGDRQFHSPRDRDKFSAHHQTSSDIRPIYAFGADRGARSNHRGEDERRCHPPSFVAAPSSRRGESIPPTAVYALPAPAPYPGVPPHHNGRAPTVPSLPQGTWQPTLNYYDARRPPGSENADTEFNPARWGHPYSTDMASGPGSFPGTIGRGGKHFNPHAPSKRAGSRN</sequence>
<evidence type="ECO:0000313" key="2">
    <source>
        <dbReference type="EMBL" id="TEB37240.1"/>
    </source>
</evidence>
<feature type="compositionally biased region" description="Basic residues" evidence="1">
    <location>
        <begin position="241"/>
        <end position="258"/>
    </location>
</feature>
<feature type="compositionally biased region" description="Basic and acidic residues" evidence="1">
    <location>
        <begin position="90"/>
        <end position="106"/>
    </location>
</feature>
<name>A0A4Y7TSU2_COPMI</name>
<gene>
    <name evidence="2" type="ORF">FA13DRAFT_1726324</name>
</gene>
<dbReference type="EMBL" id="QPFP01000004">
    <property type="protein sequence ID" value="TEB37240.1"/>
    <property type="molecule type" value="Genomic_DNA"/>
</dbReference>
<reference evidence="2 3" key="1">
    <citation type="journal article" date="2019" name="Nat. Ecol. Evol.">
        <title>Megaphylogeny resolves global patterns of mushroom evolution.</title>
        <authorList>
            <person name="Varga T."/>
            <person name="Krizsan K."/>
            <person name="Foldi C."/>
            <person name="Dima B."/>
            <person name="Sanchez-Garcia M."/>
            <person name="Sanchez-Ramirez S."/>
            <person name="Szollosi G.J."/>
            <person name="Szarkandi J.G."/>
            <person name="Papp V."/>
            <person name="Albert L."/>
            <person name="Andreopoulos W."/>
            <person name="Angelini C."/>
            <person name="Antonin V."/>
            <person name="Barry K.W."/>
            <person name="Bougher N.L."/>
            <person name="Buchanan P."/>
            <person name="Buyck B."/>
            <person name="Bense V."/>
            <person name="Catcheside P."/>
            <person name="Chovatia M."/>
            <person name="Cooper J."/>
            <person name="Damon W."/>
            <person name="Desjardin D."/>
            <person name="Finy P."/>
            <person name="Geml J."/>
            <person name="Haridas S."/>
            <person name="Hughes K."/>
            <person name="Justo A."/>
            <person name="Karasinski D."/>
            <person name="Kautmanova I."/>
            <person name="Kiss B."/>
            <person name="Kocsube S."/>
            <person name="Kotiranta H."/>
            <person name="LaButti K.M."/>
            <person name="Lechner B.E."/>
            <person name="Liimatainen K."/>
            <person name="Lipzen A."/>
            <person name="Lukacs Z."/>
            <person name="Mihaltcheva S."/>
            <person name="Morgado L.N."/>
            <person name="Niskanen T."/>
            <person name="Noordeloos M.E."/>
            <person name="Ohm R.A."/>
            <person name="Ortiz-Santana B."/>
            <person name="Ovrebo C."/>
            <person name="Racz N."/>
            <person name="Riley R."/>
            <person name="Savchenko A."/>
            <person name="Shiryaev A."/>
            <person name="Soop K."/>
            <person name="Spirin V."/>
            <person name="Szebenyi C."/>
            <person name="Tomsovsky M."/>
            <person name="Tulloss R.E."/>
            <person name="Uehling J."/>
            <person name="Grigoriev I.V."/>
            <person name="Vagvolgyi C."/>
            <person name="Papp T."/>
            <person name="Martin F.M."/>
            <person name="Miettinen O."/>
            <person name="Hibbett D.S."/>
            <person name="Nagy L.G."/>
        </authorList>
    </citation>
    <scope>NUCLEOTIDE SEQUENCE [LARGE SCALE GENOMIC DNA]</scope>
    <source>
        <strain evidence="2 3">FP101781</strain>
    </source>
</reference>
<comment type="caution">
    <text evidence="2">The sequence shown here is derived from an EMBL/GenBank/DDBJ whole genome shotgun (WGS) entry which is preliminary data.</text>
</comment>
<feature type="compositionally biased region" description="Basic and acidic residues" evidence="1">
    <location>
        <begin position="125"/>
        <end position="139"/>
    </location>
</feature>
<protein>
    <submittedName>
        <fullName evidence="2">Uncharacterized protein</fullName>
    </submittedName>
</protein>
<feature type="region of interest" description="Disordered" evidence="1">
    <location>
        <begin position="206"/>
        <end position="258"/>
    </location>
</feature>
<proteinExistence type="predicted"/>
<evidence type="ECO:0000313" key="3">
    <source>
        <dbReference type="Proteomes" id="UP000298030"/>
    </source>
</evidence>
<organism evidence="2 3">
    <name type="scientific">Coprinellus micaceus</name>
    <name type="common">Glistening ink-cap mushroom</name>
    <name type="synonym">Coprinus micaceus</name>
    <dbReference type="NCBI Taxonomy" id="71717"/>
    <lineage>
        <taxon>Eukaryota</taxon>
        <taxon>Fungi</taxon>
        <taxon>Dikarya</taxon>
        <taxon>Basidiomycota</taxon>
        <taxon>Agaricomycotina</taxon>
        <taxon>Agaricomycetes</taxon>
        <taxon>Agaricomycetidae</taxon>
        <taxon>Agaricales</taxon>
        <taxon>Agaricineae</taxon>
        <taxon>Psathyrellaceae</taxon>
        <taxon>Coprinellus</taxon>
    </lineage>
</organism>
<dbReference type="Proteomes" id="UP000298030">
    <property type="component" value="Unassembled WGS sequence"/>
</dbReference>
<feature type="compositionally biased region" description="Basic and acidic residues" evidence="1">
    <location>
        <begin position="8"/>
        <end position="23"/>
    </location>
</feature>
<feature type="region of interest" description="Disordered" evidence="1">
    <location>
        <begin position="73"/>
        <end position="153"/>
    </location>
</feature>
<dbReference type="AlphaFoldDB" id="A0A4Y7TSU2"/>
<accession>A0A4Y7TSU2</accession>
<feature type="region of interest" description="Disordered" evidence="1">
    <location>
        <begin position="1"/>
        <end position="36"/>
    </location>
</feature>
<feature type="compositionally biased region" description="Polar residues" evidence="1">
    <location>
        <begin position="24"/>
        <end position="36"/>
    </location>
</feature>
<evidence type="ECO:0000256" key="1">
    <source>
        <dbReference type="SAM" id="MobiDB-lite"/>
    </source>
</evidence>
<keyword evidence="3" id="KW-1185">Reference proteome</keyword>